<dbReference type="Pfam" id="PF19787">
    <property type="entry name" value="DUF6271"/>
    <property type="match status" value="1"/>
</dbReference>
<dbReference type="EMBL" id="CP109134">
    <property type="protein sequence ID" value="WSD09550.1"/>
    <property type="molecule type" value="Genomic_DNA"/>
</dbReference>
<gene>
    <name evidence="1" type="ORF">OIE73_29920</name>
</gene>
<organism evidence="1 2">
    <name type="scientific">Streptomyces hirsutus</name>
    <dbReference type="NCBI Taxonomy" id="35620"/>
    <lineage>
        <taxon>Bacteria</taxon>
        <taxon>Bacillati</taxon>
        <taxon>Actinomycetota</taxon>
        <taxon>Actinomycetes</taxon>
        <taxon>Kitasatosporales</taxon>
        <taxon>Streptomycetaceae</taxon>
        <taxon>Streptomyces</taxon>
    </lineage>
</organism>
<dbReference type="GeneID" id="91546880"/>
<sequence length="458" mass="50146">MTGLSDVPRRHRVGLTLPTNRACSATISAVAAEAAYGARRFGAEVHLLILDSSDAPTVSAHARTVAGLPVVPGVVVHHLDERAQRAFLRAVIERAALPEPDRLLGLLLPDGVSYGACTDRAFLVAAALGCRSVHRRDSDSRYQVWEGEPVFPIHHELASLGRRAADASAGVSEVNLDPSLAHRPVAMVGASFIGELSVDLGGIRELDKDAYETVVGLWAPAEWSEEERAGLAEESFKGAGLLPFRGDHATLTLVDPMRVDMCNIAFHRDVYERLPLPPATDTIGSDYFLIHAVHDATLPGVLHNRDIENFYTGERRTHAGFMAYQRRFVKFLLSMLHFHFVYAGMSEVSPALLDEGQRLDAAPVRALLTQSLRQDRAENERRLDVVQRTYRQLGGRYAEFAEQVAADRERLLAEAGRDIEDFVLLIDGWAALVDASRATDVRSAARPGGTARSRSAVR</sequence>
<dbReference type="Proteomes" id="UP001335325">
    <property type="component" value="Chromosome"/>
</dbReference>
<keyword evidence="2" id="KW-1185">Reference proteome</keyword>
<evidence type="ECO:0000313" key="1">
    <source>
        <dbReference type="EMBL" id="WSD09550.1"/>
    </source>
</evidence>
<proteinExistence type="predicted"/>
<name>A0ABZ1GWI6_9ACTN</name>
<protein>
    <submittedName>
        <fullName evidence="1">DUF6271 family protein</fullName>
    </submittedName>
</protein>
<reference evidence="1 2" key="1">
    <citation type="submission" date="2022-10" db="EMBL/GenBank/DDBJ databases">
        <title>The complete genomes of actinobacterial strains from the NBC collection.</title>
        <authorList>
            <person name="Joergensen T.S."/>
            <person name="Alvarez Arevalo M."/>
            <person name="Sterndorff E.B."/>
            <person name="Faurdal D."/>
            <person name="Vuksanovic O."/>
            <person name="Mourched A.-S."/>
            <person name="Charusanti P."/>
            <person name="Shaw S."/>
            <person name="Blin K."/>
            <person name="Weber T."/>
        </authorList>
    </citation>
    <scope>NUCLEOTIDE SEQUENCE [LARGE SCALE GENOMIC DNA]</scope>
    <source>
        <strain evidence="1 2">NBC 01753</strain>
    </source>
</reference>
<accession>A0ABZ1GWI6</accession>
<dbReference type="InterPro" id="IPR046238">
    <property type="entry name" value="DUF6271"/>
</dbReference>
<dbReference type="RefSeq" id="WP_326755306.1">
    <property type="nucleotide sequence ID" value="NZ_CP109134.1"/>
</dbReference>
<evidence type="ECO:0000313" key="2">
    <source>
        <dbReference type="Proteomes" id="UP001335325"/>
    </source>
</evidence>